<evidence type="ECO:0000259" key="9">
    <source>
        <dbReference type="Pfam" id="PF00389"/>
    </source>
</evidence>
<gene>
    <name evidence="12" type="ORF">C1SCF055_LOCUS39893</name>
</gene>
<dbReference type="GO" id="GO:0004106">
    <property type="term" value="F:chorismate mutase activity"/>
    <property type="evidence" value="ECO:0007669"/>
    <property type="project" value="UniProtKB-EC"/>
</dbReference>
<dbReference type="OrthoDB" id="436991at2759"/>
<dbReference type="GO" id="GO:0009073">
    <property type="term" value="P:aromatic amino acid family biosynthetic process"/>
    <property type="evidence" value="ECO:0007669"/>
    <property type="project" value="UniProtKB-KW"/>
</dbReference>
<dbReference type="Gene3D" id="3.40.50.720">
    <property type="entry name" value="NAD(P)-binding Rossmann-like Domain"/>
    <property type="match status" value="2"/>
</dbReference>
<dbReference type="InterPro" id="IPR036291">
    <property type="entry name" value="NAD(P)-bd_dom_sf"/>
</dbReference>
<dbReference type="PANTHER" id="PTHR21145:SF12">
    <property type="entry name" value="CHORISMATE MUTASE"/>
    <property type="match status" value="1"/>
</dbReference>
<evidence type="ECO:0000256" key="3">
    <source>
        <dbReference type="ARBA" id="ARBA00012404"/>
    </source>
</evidence>
<dbReference type="PANTHER" id="PTHR21145">
    <property type="entry name" value="CHORISMATE MUTASE"/>
    <property type="match status" value="1"/>
</dbReference>
<dbReference type="Gene3D" id="1.10.590.10">
    <property type="entry name" value="Chorismate mutase, AroQ class superfamily, eukaryotic"/>
    <property type="match status" value="1"/>
</dbReference>
<comment type="subcellular location">
    <subcellularLocation>
        <location evidence="1">Cytoplasm</location>
    </subcellularLocation>
</comment>
<keyword evidence="4" id="KW-0963">Cytoplasm</keyword>
<dbReference type="GO" id="GO:0008652">
    <property type="term" value="P:amino acid biosynthetic process"/>
    <property type="evidence" value="ECO:0007669"/>
    <property type="project" value="UniProtKB-KW"/>
</dbReference>
<dbReference type="Proteomes" id="UP001152797">
    <property type="component" value="Unassembled WGS sequence"/>
</dbReference>
<dbReference type="SUPFAM" id="SSF48600">
    <property type="entry name" value="Chorismate mutase II"/>
    <property type="match status" value="1"/>
</dbReference>
<dbReference type="EMBL" id="CAMXCT020006511">
    <property type="protein sequence ID" value="CAL1168415.1"/>
    <property type="molecule type" value="Genomic_DNA"/>
</dbReference>
<organism evidence="12">
    <name type="scientific">Cladocopium goreaui</name>
    <dbReference type="NCBI Taxonomy" id="2562237"/>
    <lineage>
        <taxon>Eukaryota</taxon>
        <taxon>Sar</taxon>
        <taxon>Alveolata</taxon>
        <taxon>Dinophyceae</taxon>
        <taxon>Suessiales</taxon>
        <taxon>Symbiodiniaceae</taxon>
        <taxon>Cladocopium</taxon>
    </lineage>
</organism>
<proteinExistence type="predicted"/>
<evidence type="ECO:0000256" key="6">
    <source>
        <dbReference type="ARBA" id="ARBA00023141"/>
    </source>
</evidence>
<comment type="pathway">
    <text evidence="2">Metabolic intermediate biosynthesis; prephenate biosynthesis; prephenate from chorismate: step 1/1.</text>
</comment>
<dbReference type="NCBIfam" id="TIGR01802">
    <property type="entry name" value="CM_pl-yst"/>
    <property type="match status" value="1"/>
</dbReference>
<accession>A0A9P1GIH8</accession>
<dbReference type="EMBL" id="CAMXCT010006511">
    <property type="protein sequence ID" value="CAI4015040.1"/>
    <property type="molecule type" value="Genomic_DNA"/>
</dbReference>
<dbReference type="InterPro" id="IPR036263">
    <property type="entry name" value="Chorismate_II_sf"/>
</dbReference>
<evidence type="ECO:0000259" key="10">
    <source>
        <dbReference type="Pfam" id="PF01817"/>
    </source>
</evidence>
<name>A0A9P1GIH8_9DINO</name>
<dbReference type="SUPFAM" id="SSF51735">
    <property type="entry name" value="NAD(P)-binding Rossmann-fold domains"/>
    <property type="match status" value="1"/>
</dbReference>
<dbReference type="InterPro" id="IPR008238">
    <property type="entry name" value="Chorismate_mutase_AroQ_euk"/>
</dbReference>
<dbReference type="Pfam" id="PF00389">
    <property type="entry name" value="2-Hacid_dh"/>
    <property type="match status" value="1"/>
</dbReference>
<dbReference type="Pfam" id="PF02826">
    <property type="entry name" value="2-Hacid_dh_C"/>
    <property type="match status" value="1"/>
</dbReference>
<evidence type="ECO:0000256" key="4">
    <source>
        <dbReference type="ARBA" id="ARBA00022490"/>
    </source>
</evidence>
<evidence type="ECO:0000256" key="1">
    <source>
        <dbReference type="ARBA" id="ARBA00004496"/>
    </source>
</evidence>
<keyword evidence="7" id="KW-0413">Isomerase</keyword>
<sequence length="741" mass="81122">MAGEAGKNRTVLLATEKAFAAGAVAKIETVVKEAKYTLKKLENYKSKDDLLAAVEGVDAMIIRSDIVDAAVLEKAAQLKIVVRAGAGYDNIDLKACEAKSVVAMNTPGQNANAVAELVFGMMIVSARNNFDGTSGFELVNREIAFYGFGAVARAVHKLAVGFGMKSFAYDPYIPAEKIKEMGAEPVTSVAGLFEHQYVSLHVPLTEETKASINKDLLSKMPKGGTLINTARVEVVHEADMLEILKVRPDFCYLCDVAPKDIEPFKAAVGDKFGKRLIFTKKKMGAQTAEANDNAGVAAANQIVGFFEKGETAAWRVVLEVLQPADETQDVMEEKATTTLQDAVAQTSSRALRKSLAGMAKIYLALALDSQELGDSQVRAEQLVREGLGLHRNLQHVWRAQEKLLPQQQPGHAINAGVSLMALVLNASIGVQMAANTANVTSAEQALDLNYIRTVLQRMEDSIIFSLIERSQYLTNSAVYEPNHKQLGRFKLHALKSAGSNGCLGDWFIYQTECLHSQVKRYDHPTEYAFFGPLPEASLGKNTETEKGGTEGILAQVPPEAIVNKKLLEIYRTKMIPSLCEEGDDGNYGSTAVQDVHVLQTMATRIYYGLFVAESKFRSETEKATAMIKAKDTDALIAFITKPEVEKKNVQRVILKAKAFSRNIALDKPEESGPATYKVNPEYIGKIFEEYIMPLTKEVEAAYLLARLNPLPREDSVQEETDVDWINPGSPTVLEKKKTNGS</sequence>
<keyword evidence="5" id="KW-0028">Amino-acid biosynthesis</keyword>
<dbReference type="SUPFAM" id="SSF52283">
    <property type="entry name" value="Formate/glycerate dehydrogenase catalytic domain-like"/>
    <property type="match status" value="1"/>
</dbReference>
<protein>
    <recommendedName>
        <fullName evidence="3">chorismate mutase</fullName>
        <ecNumber evidence="3">5.4.99.5</ecNumber>
    </recommendedName>
</protein>
<dbReference type="GO" id="GO:0046417">
    <property type="term" value="P:chorismate metabolic process"/>
    <property type="evidence" value="ECO:0007669"/>
    <property type="project" value="InterPro"/>
</dbReference>
<evidence type="ECO:0000313" key="14">
    <source>
        <dbReference type="Proteomes" id="UP001152797"/>
    </source>
</evidence>
<dbReference type="GO" id="GO:0016616">
    <property type="term" value="F:oxidoreductase activity, acting on the CH-OH group of donors, NAD or NADP as acceptor"/>
    <property type="evidence" value="ECO:0007669"/>
    <property type="project" value="InterPro"/>
</dbReference>
<evidence type="ECO:0000256" key="5">
    <source>
        <dbReference type="ARBA" id="ARBA00022605"/>
    </source>
</evidence>
<reference evidence="12" key="1">
    <citation type="submission" date="2022-10" db="EMBL/GenBank/DDBJ databases">
        <authorList>
            <person name="Chen Y."/>
            <person name="Dougan E. K."/>
            <person name="Chan C."/>
            <person name="Rhodes N."/>
            <person name="Thang M."/>
        </authorList>
    </citation>
    <scope>NUCLEOTIDE SEQUENCE</scope>
</reference>
<keyword evidence="6" id="KW-0057">Aromatic amino acid biosynthesis</keyword>
<keyword evidence="14" id="KW-1185">Reference proteome</keyword>
<evidence type="ECO:0000256" key="8">
    <source>
        <dbReference type="SAM" id="MobiDB-lite"/>
    </source>
</evidence>
<dbReference type="Pfam" id="PF01817">
    <property type="entry name" value="CM_2"/>
    <property type="match status" value="1"/>
</dbReference>
<feature type="domain" description="D-isomer specific 2-hydroxyacid dehydrogenase catalytic" evidence="9">
    <location>
        <begin position="40"/>
        <end position="311"/>
    </location>
</feature>
<feature type="domain" description="Chorismate mutase" evidence="10">
    <location>
        <begin position="591"/>
        <end position="699"/>
    </location>
</feature>
<dbReference type="GO" id="GO:0005737">
    <property type="term" value="C:cytoplasm"/>
    <property type="evidence" value="ECO:0007669"/>
    <property type="project" value="UniProtKB-SubCell"/>
</dbReference>
<evidence type="ECO:0000259" key="11">
    <source>
        <dbReference type="Pfam" id="PF02826"/>
    </source>
</evidence>
<evidence type="ECO:0000313" key="13">
    <source>
        <dbReference type="EMBL" id="CAL1168415.1"/>
    </source>
</evidence>
<dbReference type="EC" id="5.4.99.5" evidence="3"/>
<evidence type="ECO:0000256" key="7">
    <source>
        <dbReference type="ARBA" id="ARBA00023235"/>
    </source>
</evidence>
<feature type="region of interest" description="Disordered" evidence="8">
    <location>
        <begin position="715"/>
        <end position="741"/>
    </location>
</feature>
<feature type="domain" description="D-isomer specific 2-hydroxyacid dehydrogenase NAD-binding" evidence="11">
    <location>
        <begin position="131"/>
        <end position="259"/>
    </location>
</feature>
<dbReference type="GO" id="GO:0051287">
    <property type="term" value="F:NAD binding"/>
    <property type="evidence" value="ECO:0007669"/>
    <property type="project" value="InterPro"/>
</dbReference>
<dbReference type="InterPro" id="IPR006139">
    <property type="entry name" value="D-isomer_2_OHA_DH_cat_dom"/>
</dbReference>
<evidence type="ECO:0000313" key="12">
    <source>
        <dbReference type="EMBL" id="CAI4015040.1"/>
    </source>
</evidence>
<comment type="caution">
    <text evidence="12">The sequence shown here is derived from an EMBL/GenBank/DDBJ whole genome shotgun (WGS) entry which is preliminary data.</text>
</comment>
<dbReference type="InterPro" id="IPR002701">
    <property type="entry name" value="CM_II_prokaryot"/>
</dbReference>
<dbReference type="EMBL" id="CAMXCT030006511">
    <property type="protein sequence ID" value="CAL4802352.1"/>
    <property type="molecule type" value="Genomic_DNA"/>
</dbReference>
<dbReference type="AlphaFoldDB" id="A0A9P1GIH8"/>
<dbReference type="PROSITE" id="PS51169">
    <property type="entry name" value="CHORISMATE_MUT_3"/>
    <property type="match status" value="1"/>
</dbReference>
<reference evidence="13" key="2">
    <citation type="submission" date="2024-04" db="EMBL/GenBank/DDBJ databases">
        <authorList>
            <person name="Chen Y."/>
            <person name="Shah S."/>
            <person name="Dougan E. K."/>
            <person name="Thang M."/>
            <person name="Chan C."/>
        </authorList>
    </citation>
    <scope>NUCLEOTIDE SEQUENCE [LARGE SCALE GENOMIC DNA]</scope>
</reference>
<dbReference type="InterPro" id="IPR006140">
    <property type="entry name" value="D-isomer_DH_NAD-bd"/>
</dbReference>
<dbReference type="InterPro" id="IPR037039">
    <property type="entry name" value="CM_AroQ_sf_eucaryotic"/>
</dbReference>
<evidence type="ECO:0000256" key="2">
    <source>
        <dbReference type="ARBA" id="ARBA00004817"/>
    </source>
</evidence>